<evidence type="ECO:0000259" key="3">
    <source>
        <dbReference type="PROSITE" id="PS51123"/>
    </source>
</evidence>
<dbReference type="PANTHER" id="PTHR30329">
    <property type="entry name" value="STATOR ELEMENT OF FLAGELLAR MOTOR COMPLEX"/>
    <property type="match status" value="1"/>
</dbReference>
<dbReference type="PANTHER" id="PTHR30329:SF21">
    <property type="entry name" value="LIPOPROTEIN YIAD-RELATED"/>
    <property type="match status" value="1"/>
</dbReference>
<evidence type="ECO:0000313" key="5">
    <source>
        <dbReference type="Proteomes" id="UP000244905"/>
    </source>
</evidence>
<dbReference type="PROSITE" id="PS51123">
    <property type="entry name" value="OMPA_2"/>
    <property type="match status" value="1"/>
</dbReference>
<dbReference type="GeneID" id="82525311"/>
<dbReference type="InterPro" id="IPR006665">
    <property type="entry name" value="OmpA-like"/>
</dbReference>
<proteinExistence type="predicted"/>
<dbReference type="SUPFAM" id="SSF103088">
    <property type="entry name" value="OmpA-like"/>
    <property type="match status" value="1"/>
</dbReference>
<dbReference type="EMBL" id="PUEC01000004">
    <property type="protein sequence ID" value="PWB03690.1"/>
    <property type="molecule type" value="Genomic_DNA"/>
</dbReference>
<dbReference type="Gene3D" id="3.30.1330.60">
    <property type="entry name" value="OmpA-like domain"/>
    <property type="match status" value="1"/>
</dbReference>
<dbReference type="GO" id="GO:0016020">
    <property type="term" value="C:membrane"/>
    <property type="evidence" value="ECO:0007669"/>
    <property type="project" value="UniProtKB-UniRule"/>
</dbReference>
<keyword evidence="2" id="KW-0732">Signal</keyword>
<sequence length="214" mass="24357">MKKYLSIILSALAALMPAWISAKSNSTDPYKDYDETRFMDMSLDENILTPAVGKNEHAAIKTYMTRLAQDLAKKNYIVDMTRNDEVVVVTVLSDDIFLPNDTLLSPSAPSRLTPILKLFSDPFMMKMVYSVHTDNTGSAPYNMRLSHERNNSIYDWMLDNINEDLIVIPYEMGDTDPVAANDTRDGRRENRRVEIFMIPGPKMITLARKGQLLK</sequence>
<name>A0A2V1ISL0_9BACT</name>
<dbReference type="InterPro" id="IPR050330">
    <property type="entry name" value="Bact_OuterMem_StrucFunc"/>
</dbReference>
<feature type="signal peptide" evidence="2">
    <location>
        <begin position="1"/>
        <end position="22"/>
    </location>
</feature>
<feature type="chain" id="PRO_5016150694" description="OmpA-like domain-containing protein" evidence="2">
    <location>
        <begin position="23"/>
        <end position="214"/>
    </location>
</feature>
<keyword evidence="5" id="KW-1185">Reference proteome</keyword>
<dbReference type="AlphaFoldDB" id="A0A2V1ISL0"/>
<keyword evidence="1" id="KW-0472">Membrane</keyword>
<accession>A0A2V1ISL0</accession>
<comment type="caution">
    <text evidence="4">The sequence shown here is derived from an EMBL/GenBank/DDBJ whole genome shotgun (WGS) entry which is preliminary data.</text>
</comment>
<dbReference type="Proteomes" id="UP000244905">
    <property type="component" value="Unassembled WGS sequence"/>
</dbReference>
<gene>
    <name evidence="4" type="ORF">C5O23_02970</name>
</gene>
<feature type="domain" description="OmpA-like" evidence="3">
    <location>
        <begin position="84"/>
        <end position="201"/>
    </location>
</feature>
<evidence type="ECO:0000313" key="4">
    <source>
        <dbReference type="EMBL" id="PWB03690.1"/>
    </source>
</evidence>
<evidence type="ECO:0000256" key="1">
    <source>
        <dbReference type="PROSITE-ProRule" id="PRU00473"/>
    </source>
</evidence>
<dbReference type="Pfam" id="PF00691">
    <property type="entry name" value="OmpA"/>
    <property type="match status" value="1"/>
</dbReference>
<reference evidence="5" key="1">
    <citation type="submission" date="2018-02" db="EMBL/GenBank/DDBJ databases">
        <authorList>
            <person name="Clavel T."/>
            <person name="Strowig T."/>
        </authorList>
    </citation>
    <scope>NUCLEOTIDE SEQUENCE [LARGE SCALE GENOMIC DNA]</scope>
    <source>
        <strain evidence="5">DSM 103720</strain>
    </source>
</reference>
<dbReference type="InterPro" id="IPR036737">
    <property type="entry name" value="OmpA-like_sf"/>
</dbReference>
<organism evidence="4 5">
    <name type="scientific">Duncaniella muris</name>
    <dbReference type="NCBI Taxonomy" id="2094150"/>
    <lineage>
        <taxon>Bacteria</taxon>
        <taxon>Pseudomonadati</taxon>
        <taxon>Bacteroidota</taxon>
        <taxon>Bacteroidia</taxon>
        <taxon>Bacteroidales</taxon>
        <taxon>Muribaculaceae</taxon>
        <taxon>Duncaniella</taxon>
    </lineage>
</organism>
<dbReference type="RefSeq" id="WP_107031472.1">
    <property type="nucleotide sequence ID" value="NZ_PUEC01000004.1"/>
</dbReference>
<protein>
    <recommendedName>
        <fullName evidence="3">OmpA-like domain-containing protein</fullName>
    </recommendedName>
</protein>
<evidence type="ECO:0000256" key="2">
    <source>
        <dbReference type="SAM" id="SignalP"/>
    </source>
</evidence>
<dbReference type="CDD" id="cd07185">
    <property type="entry name" value="OmpA_C-like"/>
    <property type="match status" value="1"/>
</dbReference>